<sequence>MCWQPMELLPMMRRLGLKARRMSIWRDGEKMYRNLDECLSQVYKISSVMIEPRGNTASVISHIQGDCPSSSGLTQAEWHANAAMIRSQISGCLDRPLLVAVVECQYGKLDGLLIIAGALVAEKICDDVYLAADMLRHIYSEHPKRVAIMDKYDLHDMTFQRKRERINRQLANWEQTARLKLQICFKERKIID</sequence>
<protein>
    <submittedName>
        <fullName evidence="1">Uncharacterized protein</fullName>
    </submittedName>
</protein>
<dbReference type="EMBL" id="BK014722">
    <property type="protein sequence ID" value="DAD69525.1"/>
    <property type="molecule type" value="Genomic_DNA"/>
</dbReference>
<proteinExistence type="predicted"/>
<name>A0A8S5LHE7_9CAUD</name>
<evidence type="ECO:0000313" key="1">
    <source>
        <dbReference type="EMBL" id="DAD69525.1"/>
    </source>
</evidence>
<organism evidence="1">
    <name type="scientific">Siphoviridae sp. ctR0j7</name>
    <dbReference type="NCBI Taxonomy" id="2823580"/>
    <lineage>
        <taxon>Viruses</taxon>
        <taxon>Duplodnaviria</taxon>
        <taxon>Heunggongvirae</taxon>
        <taxon>Uroviricota</taxon>
        <taxon>Caudoviricetes</taxon>
    </lineage>
</organism>
<accession>A0A8S5LHE7</accession>
<reference evidence="1" key="1">
    <citation type="journal article" date="2021" name="Proc. Natl. Acad. Sci. U.S.A.">
        <title>A Catalog of Tens of Thousands of Viruses from Human Metagenomes Reveals Hidden Associations with Chronic Diseases.</title>
        <authorList>
            <person name="Tisza M.J."/>
            <person name="Buck C.B."/>
        </authorList>
    </citation>
    <scope>NUCLEOTIDE SEQUENCE</scope>
    <source>
        <strain evidence="1">CtR0j7</strain>
    </source>
</reference>